<dbReference type="Proteomes" id="UP000059188">
    <property type="component" value="Unassembled WGS sequence"/>
</dbReference>
<evidence type="ECO:0000256" key="2">
    <source>
        <dbReference type="ARBA" id="ARBA00022723"/>
    </source>
</evidence>
<dbReference type="GO" id="GO:0008270">
    <property type="term" value="F:zinc ion binding"/>
    <property type="evidence" value="ECO:0007669"/>
    <property type="project" value="UniProtKB-KW"/>
</dbReference>
<dbReference type="SUPFAM" id="SSF53098">
    <property type="entry name" value="Ribonuclease H-like"/>
    <property type="match status" value="1"/>
</dbReference>
<dbReference type="EMBL" id="LN679143">
    <property type="protein sequence ID" value="CEL60231.1"/>
    <property type="molecule type" value="Genomic_DNA"/>
</dbReference>
<dbReference type="PANTHER" id="PTHR46481">
    <property type="entry name" value="ZINC FINGER BED DOMAIN-CONTAINING PROTEIN 4"/>
    <property type="match status" value="1"/>
</dbReference>
<dbReference type="STRING" id="1108050.A0A0B7FQH7"/>
<protein>
    <submittedName>
        <fullName evidence="7">Putative AC transposase</fullName>
    </submittedName>
</protein>
<evidence type="ECO:0000256" key="6">
    <source>
        <dbReference type="SAM" id="MobiDB-lite"/>
    </source>
</evidence>
<keyword evidence="2" id="KW-0479">Metal-binding</keyword>
<evidence type="ECO:0000256" key="5">
    <source>
        <dbReference type="ARBA" id="ARBA00023242"/>
    </source>
</evidence>
<sequence>MPPPNIDINLPLSVAQSASPAPPARKRKRQKHSNNISSLPDQQAWKHSDDEIIKADMASLTSDVYGHFTLTLARHTRPIQTANGPTEAPNYIEHVWMCKTNPQHVVCRPRANKGAGTGNFHASISVCHKRCPQSEPTPTTTSTLTSSTYTYAMHLAIIVMSCAYHYLLFARVVDKLFCCQVELLQPGTAVPDSSTVSRTTKFVYQQQARHVKTYFENGVDTIHLAIDGWTSPTAVAYLGLVVHWYAEGRLWRTVLEFIRLEQKHTGLYLAERTAECLKRYGLDAKVRAICLDNASANNRLVDELSELLPGFLGKPSRTRCAAHVINLIVKAFTSHFAQPPTQKRKAAKPAKSQKRCCINSSQTMAKEAENNADNSVEDALACLEILELSMANESEATDDIDEARCLHDEHVVSEVTREGIKYASQELGLLITDATRVYARDVLTKAGKLAKKLHDSPTLQAKFDILIDASYQQLHTMCRALARRMPTRWNTDYECLKSFKELKPCVQMLTAQSENDLRDLALDDNQWELLEQLVRVLKIFKESTDLFLQSEVPLVHDVVPIFVCMRKHLELIQEDSGKRLHPLI</sequence>
<keyword evidence="3" id="KW-0863">Zinc-finger</keyword>
<keyword evidence="5" id="KW-0539">Nucleus</keyword>
<evidence type="ECO:0000313" key="8">
    <source>
        <dbReference type="Proteomes" id="UP000059188"/>
    </source>
</evidence>
<dbReference type="OrthoDB" id="3251057at2759"/>
<evidence type="ECO:0000256" key="4">
    <source>
        <dbReference type="ARBA" id="ARBA00022833"/>
    </source>
</evidence>
<evidence type="ECO:0000256" key="3">
    <source>
        <dbReference type="ARBA" id="ARBA00022771"/>
    </source>
</evidence>
<feature type="region of interest" description="Disordered" evidence="6">
    <location>
        <begin position="1"/>
        <end position="45"/>
    </location>
</feature>
<dbReference type="GO" id="GO:0005634">
    <property type="term" value="C:nucleus"/>
    <property type="evidence" value="ECO:0007669"/>
    <property type="project" value="UniProtKB-SubCell"/>
</dbReference>
<keyword evidence="4" id="KW-0862">Zinc</keyword>
<name>A0A0B7FQH7_THACB</name>
<reference evidence="7 8" key="1">
    <citation type="submission" date="2014-11" db="EMBL/GenBank/DDBJ databases">
        <authorList>
            <person name="Wibberg Daniel"/>
        </authorList>
    </citation>
    <scope>NUCLEOTIDE SEQUENCE [LARGE SCALE GENOMIC DNA]</scope>
    <source>
        <strain evidence="7">Rhizoctonia solani AG1-IB 7/3/14</strain>
    </source>
</reference>
<proteinExistence type="predicted"/>
<evidence type="ECO:0000256" key="1">
    <source>
        <dbReference type="ARBA" id="ARBA00004123"/>
    </source>
</evidence>
<dbReference type="PANTHER" id="PTHR46481:SF10">
    <property type="entry name" value="ZINC FINGER BED DOMAIN-CONTAINING PROTEIN 39"/>
    <property type="match status" value="1"/>
</dbReference>
<accession>A0A0B7FQH7</accession>
<gene>
    <name evidence="7" type="ORF">RSOLAG1IB_09469</name>
</gene>
<evidence type="ECO:0000313" key="7">
    <source>
        <dbReference type="EMBL" id="CEL60231.1"/>
    </source>
</evidence>
<dbReference type="InterPro" id="IPR012337">
    <property type="entry name" value="RNaseH-like_sf"/>
</dbReference>
<dbReference type="AlphaFoldDB" id="A0A0B7FQH7"/>
<organism evidence="7 8">
    <name type="scientific">Thanatephorus cucumeris (strain AG1-IB / isolate 7/3/14)</name>
    <name type="common">Lettuce bottom rot fungus</name>
    <name type="synonym">Rhizoctonia solani</name>
    <dbReference type="NCBI Taxonomy" id="1108050"/>
    <lineage>
        <taxon>Eukaryota</taxon>
        <taxon>Fungi</taxon>
        <taxon>Dikarya</taxon>
        <taxon>Basidiomycota</taxon>
        <taxon>Agaricomycotina</taxon>
        <taxon>Agaricomycetes</taxon>
        <taxon>Cantharellales</taxon>
        <taxon>Ceratobasidiaceae</taxon>
        <taxon>Rhizoctonia</taxon>
        <taxon>Rhizoctonia solani AG-1</taxon>
    </lineage>
</organism>
<dbReference type="InterPro" id="IPR052035">
    <property type="entry name" value="ZnF_BED_domain_contain"/>
</dbReference>
<comment type="subcellular location">
    <subcellularLocation>
        <location evidence="1">Nucleus</location>
    </subcellularLocation>
</comment>
<keyword evidence="8" id="KW-1185">Reference proteome</keyword>